<dbReference type="Gene3D" id="3.40.50.1000">
    <property type="entry name" value="HAD superfamily/HAD-like"/>
    <property type="match status" value="1"/>
</dbReference>
<dbReference type="PANTHER" id="PTHR18901:SF38">
    <property type="entry name" value="PSEUDOURIDINE-5'-PHOSPHATASE"/>
    <property type="match status" value="1"/>
</dbReference>
<dbReference type="NCBIfam" id="TIGR01509">
    <property type="entry name" value="HAD-SF-IA-v3"/>
    <property type="match status" value="1"/>
</dbReference>
<keyword evidence="2" id="KW-1185">Reference proteome</keyword>
<dbReference type="InterPro" id="IPR023198">
    <property type="entry name" value="PGP-like_dom2"/>
</dbReference>
<dbReference type="SFLD" id="SFLDS00003">
    <property type="entry name" value="Haloacid_Dehalogenase"/>
    <property type="match status" value="1"/>
</dbReference>
<dbReference type="InterPro" id="IPR036412">
    <property type="entry name" value="HAD-like_sf"/>
</dbReference>
<name>A0ABT0QXG0_9MICO</name>
<proteinExistence type="predicted"/>
<comment type="caution">
    <text evidence="1">The sequence shown here is derived from an EMBL/GenBank/DDBJ whole genome shotgun (WGS) entry which is preliminary data.</text>
</comment>
<accession>A0ABT0QXG0</accession>
<gene>
    <name evidence="1" type="ORF">Bequi_02935</name>
</gene>
<dbReference type="SUPFAM" id="SSF56784">
    <property type="entry name" value="HAD-like"/>
    <property type="match status" value="1"/>
</dbReference>
<dbReference type="Pfam" id="PF00702">
    <property type="entry name" value="Hydrolase"/>
    <property type="match status" value="1"/>
</dbReference>
<protein>
    <submittedName>
        <fullName evidence="1">HAD-IA family hydrolase</fullName>
    </submittedName>
</protein>
<evidence type="ECO:0000313" key="2">
    <source>
        <dbReference type="Proteomes" id="UP001203761"/>
    </source>
</evidence>
<dbReference type="Gene3D" id="1.10.150.240">
    <property type="entry name" value="Putative phosphatase, domain 2"/>
    <property type="match status" value="1"/>
</dbReference>
<organism evidence="1 2">
    <name type="scientific">Brachybacterium equifaecis</name>
    <dbReference type="NCBI Taxonomy" id="2910770"/>
    <lineage>
        <taxon>Bacteria</taxon>
        <taxon>Bacillati</taxon>
        <taxon>Actinomycetota</taxon>
        <taxon>Actinomycetes</taxon>
        <taxon>Micrococcales</taxon>
        <taxon>Dermabacteraceae</taxon>
        <taxon>Brachybacterium</taxon>
    </lineage>
</organism>
<dbReference type="EMBL" id="JAKNCJ010000001">
    <property type="protein sequence ID" value="MCL6422346.1"/>
    <property type="molecule type" value="Genomic_DNA"/>
</dbReference>
<dbReference type="GO" id="GO:0016787">
    <property type="term" value="F:hydrolase activity"/>
    <property type="evidence" value="ECO:0007669"/>
    <property type="project" value="UniProtKB-KW"/>
</dbReference>
<dbReference type="InterPro" id="IPR006439">
    <property type="entry name" value="HAD-SF_hydro_IA"/>
</dbReference>
<keyword evidence="1" id="KW-0378">Hydrolase</keyword>
<evidence type="ECO:0000313" key="1">
    <source>
        <dbReference type="EMBL" id="MCL6422346.1"/>
    </source>
</evidence>
<reference evidence="1" key="1">
    <citation type="submission" date="2022-02" db="EMBL/GenBank/DDBJ databases">
        <authorList>
            <person name="Lee M."/>
            <person name="Kim S.-J."/>
            <person name="Jung M.-Y."/>
        </authorList>
    </citation>
    <scope>NUCLEOTIDE SEQUENCE</scope>
    <source>
        <strain evidence="1">JHP9</strain>
    </source>
</reference>
<dbReference type="RefSeq" id="WP_249736451.1">
    <property type="nucleotide sequence ID" value="NZ_JAKNCJ010000001.1"/>
</dbReference>
<dbReference type="PANTHER" id="PTHR18901">
    <property type="entry name" value="2-DEOXYGLUCOSE-6-PHOSPHATE PHOSPHATASE 2"/>
    <property type="match status" value="1"/>
</dbReference>
<dbReference type="InterPro" id="IPR023214">
    <property type="entry name" value="HAD_sf"/>
</dbReference>
<dbReference type="SFLD" id="SFLDG01129">
    <property type="entry name" value="C1.5:_HAD__Beta-PGM__Phosphata"/>
    <property type="match status" value="1"/>
</dbReference>
<dbReference type="Proteomes" id="UP001203761">
    <property type="component" value="Unassembled WGS sequence"/>
</dbReference>
<sequence length="224" mass="23703">MSDIDRYLDAFGDWTPKGVVFDCDGLILDTESVWDGTQQTMLARYGATLTPEQDDSIIGATLEQAAEVIARAAGADYGEVLAAAREQFLTDLGEELHPMPGAIAIVRAAAARVPIACASNSWHEALQDKLTRAGIIDLFANLQSTDTVENGKPAPDMYAKAARELGVAPGECLALEDSAVGARAAVAAGLRLLAVPPHGGDVDEADLRIATLEDEGLLEWIATW</sequence>